<proteinExistence type="predicted"/>
<gene>
    <name evidence="2" type="ORF">LIER_32669</name>
</gene>
<organism evidence="2 3">
    <name type="scientific">Lithospermum erythrorhizon</name>
    <name type="common">Purple gromwell</name>
    <name type="synonym">Lithospermum officinale var. erythrorhizon</name>
    <dbReference type="NCBI Taxonomy" id="34254"/>
    <lineage>
        <taxon>Eukaryota</taxon>
        <taxon>Viridiplantae</taxon>
        <taxon>Streptophyta</taxon>
        <taxon>Embryophyta</taxon>
        <taxon>Tracheophyta</taxon>
        <taxon>Spermatophyta</taxon>
        <taxon>Magnoliopsida</taxon>
        <taxon>eudicotyledons</taxon>
        <taxon>Gunneridae</taxon>
        <taxon>Pentapetalae</taxon>
        <taxon>asterids</taxon>
        <taxon>lamiids</taxon>
        <taxon>Boraginales</taxon>
        <taxon>Boraginaceae</taxon>
        <taxon>Boraginoideae</taxon>
        <taxon>Lithospermeae</taxon>
        <taxon>Lithospermum</taxon>
    </lineage>
</organism>
<reference evidence="2 3" key="1">
    <citation type="submission" date="2024-01" db="EMBL/GenBank/DDBJ databases">
        <title>The complete chloroplast genome sequence of Lithospermum erythrorhizon: insights into the phylogenetic relationship among Boraginaceae species and the maternal lineages of purple gromwells.</title>
        <authorList>
            <person name="Okada T."/>
            <person name="Watanabe K."/>
        </authorList>
    </citation>
    <scope>NUCLEOTIDE SEQUENCE [LARGE SCALE GENOMIC DNA]</scope>
</reference>
<keyword evidence="3" id="KW-1185">Reference proteome</keyword>
<evidence type="ECO:0000259" key="1">
    <source>
        <dbReference type="Pfam" id="PF07727"/>
    </source>
</evidence>
<comment type="caution">
    <text evidence="2">The sequence shown here is derived from an EMBL/GenBank/DDBJ whole genome shotgun (WGS) entry which is preliminary data.</text>
</comment>
<feature type="domain" description="Reverse transcriptase Ty1/copia-type" evidence="1">
    <location>
        <begin position="72"/>
        <end position="168"/>
    </location>
</feature>
<evidence type="ECO:0000313" key="2">
    <source>
        <dbReference type="EMBL" id="GAA0185381.1"/>
    </source>
</evidence>
<name>A0AAV3S0D1_LITER</name>
<keyword evidence="2" id="KW-0472">Membrane</keyword>
<dbReference type="SUPFAM" id="SSF56672">
    <property type="entry name" value="DNA/RNA polymerases"/>
    <property type="match status" value="1"/>
</dbReference>
<dbReference type="InterPro" id="IPR043502">
    <property type="entry name" value="DNA/RNA_pol_sf"/>
</dbReference>
<dbReference type="Proteomes" id="UP001454036">
    <property type="component" value="Unassembled WGS sequence"/>
</dbReference>
<accession>A0AAV3S0D1</accession>
<keyword evidence="2" id="KW-0812">Transmembrane</keyword>
<evidence type="ECO:0000313" key="3">
    <source>
        <dbReference type="Proteomes" id="UP001454036"/>
    </source>
</evidence>
<protein>
    <submittedName>
        <fullName evidence="2">Transmembrane signal receptor</fullName>
    </submittedName>
</protein>
<keyword evidence="2" id="KW-0675">Receptor</keyword>
<dbReference type="InterPro" id="IPR013103">
    <property type="entry name" value="RVT_2"/>
</dbReference>
<dbReference type="EMBL" id="BAABME010012667">
    <property type="protein sequence ID" value="GAA0185381.1"/>
    <property type="molecule type" value="Genomic_DNA"/>
</dbReference>
<sequence length="257" mass="28673">MAGEFPVAIYYPDAQIPQPQVPTTNVFDQNISVSPNESDASTPVSSATRFTPSCLSHNSHTMHSTISTPHTEGKKAISCKWIYKIKQKADGFIECFKARLVAKGFTQKEGIDYHETFSLVVKMATVRCIMSVANHNRWKIFQLDVNNAFLHGDLMEELYMKPPEGVQVPTGMVIVAVYVDDILLTSFFLGFDVGQSNGALTMSQCKFTAELIQDSDILDEPFPCKPPQTPMPLNCKLLPDEGELLLNPEFYRKMVAN</sequence>
<dbReference type="Pfam" id="PF07727">
    <property type="entry name" value="RVT_2"/>
    <property type="match status" value="1"/>
</dbReference>
<dbReference type="AlphaFoldDB" id="A0AAV3S0D1"/>